<dbReference type="HOGENOM" id="CLU_447470_0_0_14"/>
<dbReference type="KEGG" id="upa:UPA3_0070"/>
<proteinExistence type="predicted"/>
<dbReference type="EMBL" id="CP000942">
    <property type="protein sequence ID" value="ACA32871.1"/>
    <property type="molecule type" value="Genomic_DNA"/>
</dbReference>
<dbReference type="GeneID" id="29672741"/>
<dbReference type="Proteomes" id="UP000002162">
    <property type="component" value="Chromosome"/>
</dbReference>
<evidence type="ECO:0000313" key="1">
    <source>
        <dbReference type="EMBL" id="ACA32871.1"/>
    </source>
</evidence>
<name>A0A2C9DY98_UREP2</name>
<evidence type="ECO:0000313" key="2">
    <source>
        <dbReference type="Proteomes" id="UP000002162"/>
    </source>
</evidence>
<dbReference type="RefSeq" id="WP_006688707.1">
    <property type="nucleotide sequence ID" value="NC_010503.1"/>
</dbReference>
<dbReference type="PROSITE" id="PS51257">
    <property type="entry name" value="PROKAR_LIPOPROTEIN"/>
    <property type="match status" value="1"/>
</dbReference>
<protein>
    <submittedName>
        <fullName evidence="1">Putative ABC substrate-binding protein-iron</fullName>
    </submittedName>
</protein>
<reference evidence="1 2" key="1">
    <citation type="submission" date="2008-02" db="EMBL/GenBank/DDBJ databases">
        <title>Genome sequence of Ureaplasma parvum serovar 3.</title>
        <authorList>
            <person name="Methe B.A."/>
            <person name="Glass J."/>
            <person name="Waites K."/>
            <person name="Shrivastava S."/>
        </authorList>
    </citation>
    <scope>NUCLEOTIDE SEQUENCE [LARGE SCALE GENOMIC DNA]</scope>
    <source>
        <strain evidence="2">ATCC 27815 / 27 / NCTC 11736</strain>
    </source>
</reference>
<accession>A0A2C9DY98</accession>
<dbReference type="AlphaFoldDB" id="A0A2C9DY98"/>
<organism evidence="1 2">
    <name type="scientific">Ureaplasma parvum serovar 3 (strain ATCC 27815 / 27 / NCTC 11736)</name>
    <dbReference type="NCBI Taxonomy" id="505682"/>
    <lineage>
        <taxon>Bacteria</taxon>
        <taxon>Bacillati</taxon>
        <taxon>Mycoplasmatota</taxon>
        <taxon>Mycoplasmoidales</taxon>
        <taxon>Mycoplasmoidaceae</taxon>
        <taxon>Ureaplasma</taxon>
    </lineage>
</organism>
<dbReference type="InterPro" id="IPR054816">
    <property type="entry name" value="Lipoprotein_mollicutes-type_CS"/>
</dbReference>
<gene>
    <name evidence="1" type="ordered locus">UPA3_0070</name>
</gene>
<sequence length="655" mass="76241">MHKKTKKYLISMLATISIVIGTTTIISSCTKKTSANVQEQIKYDIMPTYTSQADNLLALGITPDYYPQQMYWKKNSPYDYLNPQKPNYQKWFYEKDDFANKFKEKLINLEKNIKQYGTTWWSFSGNTYGEGVSEEYWNKNKGKLVYYDRYLIDNSHFERAKKTLVAHGGPISNQKTAIPVDFKMSRDFYLTLNKNDILNFKNDPNSLLRKSLLLGLEYKDKEKGELNELYNYSYFADKLNKNYFNAETFDGINFNNSAFKKRILEGNDIPIFYTETKWKDPKSLNSKIYEAFKTVVLTKKVRESGLNKLNYDPFLSTTKQDSYVTSILQHHPIYEQNMRWDGGTQVYLGTMRDSLLYLYDIAYATTKYAYSEEAKIDFKDNLAKLEPLKKALFNANQIANNLINRLNKMRLYFQAIGVVDKNYNPNIKQFDNTNSKTLGLLTTSQNSGSSTLQTQSKYGFLYYDLGFKAPKPILKKDEWTELLEDVNGKQLLCHRHGNGQIHCFGGDNQDGTQIDKNIVGSLFNMDDNGWWWNLGEGSLSASNFAKFNSEFDYLIKISYQNLEDFHSNNLSRPQKELIMSLIKSDYDDPAKRIFDDNYELWNDGIKSPIGYNMILDSVIKIINKTIDPQLIQQNKQLLKEANDWGSYWKTFVNQK</sequence>
<dbReference type="NCBIfam" id="NF045726">
    <property type="entry name" value="XXplasma_LP"/>
    <property type="match status" value="1"/>
</dbReference>